<dbReference type="InterPro" id="IPR003018">
    <property type="entry name" value="GAF"/>
</dbReference>
<feature type="domain" description="GAF" evidence="4">
    <location>
        <begin position="30"/>
        <end position="178"/>
    </location>
</feature>
<protein>
    <recommendedName>
        <fullName evidence="8">Histidine kinase</fullName>
    </recommendedName>
</protein>
<keyword evidence="1" id="KW-0808">Transferase</keyword>
<organism evidence="6 7">
    <name type="scientific">Kibdelosporangium phytohabitans</name>
    <dbReference type="NCBI Taxonomy" id="860235"/>
    <lineage>
        <taxon>Bacteria</taxon>
        <taxon>Bacillati</taxon>
        <taxon>Actinomycetota</taxon>
        <taxon>Actinomycetes</taxon>
        <taxon>Pseudonocardiales</taxon>
        <taxon>Pseudonocardiaceae</taxon>
        <taxon>Kibdelosporangium</taxon>
    </lineage>
</organism>
<evidence type="ECO:0000259" key="4">
    <source>
        <dbReference type="SMART" id="SM00065"/>
    </source>
</evidence>
<dbReference type="SUPFAM" id="SSF55781">
    <property type="entry name" value="GAF domain-like"/>
    <property type="match status" value="1"/>
</dbReference>
<dbReference type="EMBL" id="CP012752">
    <property type="protein sequence ID" value="ALG08650.1"/>
    <property type="molecule type" value="Genomic_DNA"/>
</dbReference>
<dbReference type="GO" id="GO:0016020">
    <property type="term" value="C:membrane"/>
    <property type="evidence" value="ECO:0007669"/>
    <property type="project" value="InterPro"/>
</dbReference>
<dbReference type="InterPro" id="IPR011712">
    <property type="entry name" value="Sig_transdc_His_kin_sub3_dim/P"/>
</dbReference>
<dbReference type="SMART" id="SM00387">
    <property type="entry name" value="HATPase_c"/>
    <property type="match status" value="1"/>
</dbReference>
<dbReference type="Proteomes" id="UP000063699">
    <property type="component" value="Chromosome"/>
</dbReference>
<dbReference type="Pfam" id="PF07730">
    <property type="entry name" value="HisKA_3"/>
    <property type="match status" value="1"/>
</dbReference>
<dbReference type="AlphaFoldDB" id="A0A0N9HUI4"/>
<evidence type="ECO:0000256" key="2">
    <source>
        <dbReference type="ARBA" id="ARBA00022777"/>
    </source>
</evidence>
<keyword evidence="7" id="KW-1185">Reference proteome</keyword>
<evidence type="ECO:0000259" key="5">
    <source>
        <dbReference type="SMART" id="SM00387"/>
    </source>
</evidence>
<dbReference type="SUPFAM" id="SSF55874">
    <property type="entry name" value="ATPase domain of HSP90 chaperone/DNA topoisomerase II/histidine kinase"/>
    <property type="match status" value="1"/>
</dbReference>
<dbReference type="PANTHER" id="PTHR24421">
    <property type="entry name" value="NITRATE/NITRITE SENSOR PROTEIN NARX-RELATED"/>
    <property type="match status" value="1"/>
</dbReference>
<dbReference type="Gene3D" id="1.20.5.1930">
    <property type="match status" value="1"/>
</dbReference>
<sequence>MKLGPLEDSRRREAWLRASNEITAALLSGTSGNELSLIAQHAREVAGAPMAAIALPDEGRENLIFEVVQGARNLSGTTVAITDTASGQVFRTGEPMLIDRYSEVAANWNSGLSPDLLKELGSAAIVPLPAPDEPLGVLVLVRLRDEPRFKQADLELLRNFAAHVAMAVQYSQARADQERLMVFEDRERIARDLHDLVIQRVFATGMALEAAAAVIGVDPDDAATRVRHAVDDLDVTIQEIRTTVFALQQGATESLRSEVLSTVEEARKGLGFAPSVRFRGPVDTAVPREVNDQLLPVLREALSNMARHAHATAATIEVVLDEDLLLRVTDNGVGIPLSGRRSGLTVMNSKAERLGGTFTINHLTPGTELHWRVPLT</sequence>
<dbReference type="GO" id="GO:0046983">
    <property type="term" value="F:protein dimerization activity"/>
    <property type="evidence" value="ECO:0007669"/>
    <property type="project" value="InterPro"/>
</dbReference>
<name>A0A0N9HUI4_9PSEU</name>
<evidence type="ECO:0000313" key="6">
    <source>
        <dbReference type="EMBL" id="ALG08650.1"/>
    </source>
</evidence>
<dbReference type="InterPro" id="IPR036890">
    <property type="entry name" value="HATPase_C_sf"/>
</dbReference>
<evidence type="ECO:0000256" key="3">
    <source>
        <dbReference type="ARBA" id="ARBA00023012"/>
    </source>
</evidence>
<dbReference type="KEGG" id="kphy:AOZ06_18545"/>
<dbReference type="Pfam" id="PF02518">
    <property type="entry name" value="HATPase_c"/>
    <property type="match status" value="1"/>
</dbReference>
<evidence type="ECO:0000313" key="7">
    <source>
        <dbReference type="Proteomes" id="UP000063699"/>
    </source>
</evidence>
<dbReference type="Gene3D" id="3.30.450.40">
    <property type="match status" value="1"/>
</dbReference>
<keyword evidence="3" id="KW-0902">Two-component regulatory system</keyword>
<reference evidence="6 7" key="1">
    <citation type="submission" date="2015-07" db="EMBL/GenBank/DDBJ databases">
        <title>Genome sequencing of Kibdelosporangium phytohabitans.</title>
        <authorList>
            <person name="Qin S."/>
            <person name="Xing K."/>
        </authorList>
    </citation>
    <scope>NUCLEOTIDE SEQUENCE [LARGE SCALE GENOMIC DNA]</scope>
    <source>
        <strain evidence="6 7">KLBMP1111</strain>
    </source>
</reference>
<gene>
    <name evidence="6" type="ORF">AOZ06_18545</name>
</gene>
<feature type="domain" description="Histidine kinase/HSP90-like ATPase" evidence="5">
    <location>
        <begin position="289"/>
        <end position="376"/>
    </location>
</feature>
<accession>A0A0N9HUI4</accession>
<dbReference type="SMART" id="SM00065">
    <property type="entry name" value="GAF"/>
    <property type="match status" value="1"/>
</dbReference>
<dbReference type="STRING" id="860235.AOZ06_18545"/>
<dbReference type="PANTHER" id="PTHR24421:SF56">
    <property type="entry name" value="OXYGEN SENSOR HISTIDINE KINASE RESPONSE REGULATOR DOST"/>
    <property type="match status" value="1"/>
</dbReference>
<evidence type="ECO:0000256" key="1">
    <source>
        <dbReference type="ARBA" id="ARBA00022679"/>
    </source>
</evidence>
<evidence type="ECO:0008006" key="8">
    <source>
        <dbReference type="Google" id="ProtNLM"/>
    </source>
</evidence>
<dbReference type="InterPro" id="IPR003594">
    <property type="entry name" value="HATPase_dom"/>
</dbReference>
<dbReference type="InterPro" id="IPR050482">
    <property type="entry name" value="Sensor_HK_TwoCompSys"/>
</dbReference>
<dbReference type="Pfam" id="PF13185">
    <property type="entry name" value="GAF_2"/>
    <property type="match status" value="1"/>
</dbReference>
<keyword evidence="2" id="KW-0418">Kinase</keyword>
<dbReference type="InterPro" id="IPR029016">
    <property type="entry name" value="GAF-like_dom_sf"/>
</dbReference>
<dbReference type="Gene3D" id="3.30.565.10">
    <property type="entry name" value="Histidine kinase-like ATPase, C-terminal domain"/>
    <property type="match status" value="1"/>
</dbReference>
<dbReference type="RefSeq" id="WP_054290557.1">
    <property type="nucleotide sequence ID" value="NZ_CP012752.1"/>
</dbReference>
<dbReference type="GO" id="GO:0000155">
    <property type="term" value="F:phosphorelay sensor kinase activity"/>
    <property type="evidence" value="ECO:0007669"/>
    <property type="project" value="InterPro"/>
</dbReference>
<proteinExistence type="predicted"/>